<organism evidence="6 7">
    <name type="scientific">Fusarium venenatum</name>
    <dbReference type="NCBI Taxonomy" id="56646"/>
    <lineage>
        <taxon>Eukaryota</taxon>
        <taxon>Fungi</taxon>
        <taxon>Dikarya</taxon>
        <taxon>Ascomycota</taxon>
        <taxon>Pezizomycotina</taxon>
        <taxon>Sordariomycetes</taxon>
        <taxon>Hypocreomycetidae</taxon>
        <taxon>Hypocreales</taxon>
        <taxon>Nectriaceae</taxon>
        <taxon>Fusarium</taxon>
    </lineage>
</organism>
<keyword evidence="7" id="KW-1185">Reference proteome</keyword>
<dbReference type="SMART" id="SM00025">
    <property type="entry name" value="Pumilio"/>
    <property type="match status" value="6"/>
</dbReference>
<feature type="region of interest" description="Disordered" evidence="4">
    <location>
        <begin position="290"/>
        <end position="309"/>
    </location>
</feature>
<reference evidence="7" key="1">
    <citation type="submission" date="2014-10" db="EMBL/GenBank/DDBJ databases">
        <authorList>
            <person name="King R."/>
        </authorList>
    </citation>
    <scope>NUCLEOTIDE SEQUENCE [LARGE SCALE GENOMIC DNA]</scope>
    <source>
        <strain evidence="7">A3/5</strain>
    </source>
</reference>
<feature type="repeat" description="Pumilio" evidence="3">
    <location>
        <begin position="463"/>
        <end position="498"/>
    </location>
</feature>
<protein>
    <recommendedName>
        <fullName evidence="5">PUM-HD domain-containing protein</fullName>
    </recommendedName>
</protein>
<evidence type="ECO:0000256" key="4">
    <source>
        <dbReference type="SAM" id="MobiDB-lite"/>
    </source>
</evidence>
<dbReference type="Pfam" id="PF00806">
    <property type="entry name" value="PUF"/>
    <property type="match status" value="7"/>
</dbReference>
<dbReference type="GO" id="GO:0003730">
    <property type="term" value="F:mRNA 3'-UTR binding"/>
    <property type="evidence" value="ECO:0007669"/>
    <property type="project" value="TreeGrafter"/>
</dbReference>
<dbReference type="Proteomes" id="UP000245910">
    <property type="component" value="Chromosome IIII"/>
</dbReference>
<dbReference type="STRING" id="56646.A0A2L2SMZ8"/>
<dbReference type="PROSITE" id="PS50302">
    <property type="entry name" value="PUM"/>
    <property type="match status" value="4"/>
</dbReference>
<dbReference type="AlphaFoldDB" id="A0A2L2SMZ8"/>
<dbReference type="CDD" id="cd07920">
    <property type="entry name" value="Pumilio"/>
    <property type="match status" value="1"/>
</dbReference>
<dbReference type="GO" id="GO:0005737">
    <property type="term" value="C:cytoplasm"/>
    <property type="evidence" value="ECO:0007669"/>
    <property type="project" value="TreeGrafter"/>
</dbReference>
<feature type="region of interest" description="Disordered" evidence="4">
    <location>
        <begin position="47"/>
        <end position="155"/>
    </location>
</feature>
<evidence type="ECO:0000256" key="3">
    <source>
        <dbReference type="PROSITE-ProRule" id="PRU00317"/>
    </source>
</evidence>
<feature type="repeat" description="Pumilio" evidence="3">
    <location>
        <begin position="535"/>
        <end position="572"/>
    </location>
</feature>
<dbReference type="InterPro" id="IPR011989">
    <property type="entry name" value="ARM-like"/>
</dbReference>
<keyword evidence="1" id="KW-0677">Repeat</keyword>
<evidence type="ECO:0000256" key="2">
    <source>
        <dbReference type="ARBA" id="ARBA00024893"/>
    </source>
</evidence>
<evidence type="ECO:0000313" key="6">
    <source>
        <dbReference type="EMBL" id="CEI38736.1"/>
    </source>
</evidence>
<comment type="function">
    <text evidence="2">RNA-binding nucleolar protein required for pre-rRNA processing. Involved in production of 18S rRNA and assembly of small ribosomal subunit.</text>
</comment>
<dbReference type="InterPro" id="IPR033712">
    <property type="entry name" value="Pumilio_RNA-bd"/>
</dbReference>
<dbReference type="InterPro" id="IPR001313">
    <property type="entry name" value="Pumilio_RNA-bd_rpt"/>
</dbReference>
<feature type="repeat" description="Pumilio" evidence="3">
    <location>
        <begin position="609"/>
        <end position="644"/>
    </location>
</feature>
<feature type="compositionally biased region" description="Polar residues" evidence="4">
    <location>
        <begin position="113"/>
        <end position="125"/>
    </location>
</feature>
<dbReference type="PANTHER" id="PTHR12537">
    <property type="entry name" value="RNA BINDING PROTEIN PUMILIO-RELATED"/>
    <property type="match status" value="1"/>
</dbReference>
<feature type="repeat" description="Pumilio" evidence="3">
    <location>
        <begin position="427"/>
        <end position="462"/>
    </location>
</feature>
<dbReference type="EMBL" id="LN649232">
    <property type="protein sequence ID" value="CEI38736.1"/>
    <property type="molecule type" value="Genomic_DNA"/>
</dbReference>
<feature type="compositionally biased region" description="Polar residues" evidence="4">
    <location>
        <begin position="740"/>
        <end position="753"/>
    </location>
</feature>
<dbReference type="SUPFAM" id="SSF48371">
    <property type="entry name" value="ARM repeat"/>
    <property type="match status" value="1"/>
</dbReference>
<accession>A0A2L2SMZ8</accession>
<evidence type="ECO:0000259" key="5">
    <source>
        <dbReference type="PROSITE" id="PS50303"/>
    </source>
</evidence>
<dbReference type="Gene3D" id="1.25.10.10">
    <property type="entry name" value="Leucine-rich Repeat Variant"/>
    <property type="match status" value="1"/>
</dbReference>
<evidence type="ECO:0000256" key="1">
    <source>
        <dbReference type="ARBA" id="ARBA00022737"/>
    </source>
</evidence>
<dbReference type="InterPro" id="IPR016024">
    <property type="entry name" value="ARM-type_fold"/>
</dbReference>
<feature type="compositionally biased region" description="Low complexity" evidence="4">
    <location>
        <begin position="59"/>
        <end position="81"/>
    </location>
</feature>
<dbReference type="PANTHER" id="PTHR12537:SF12">
    <property type="entry name" value="MATERNAL PROTEIN PUMILIO"/>
    <property type="match status" value="1"/>
</dbReference>
<name>A0A2L2SMZ8_9HYPO</name>
<dbReference type="InterPro" id="IPR033133">
    <property type="entry name" value="PUM-HD"/>
</dbReference>
<feature type="compositionally biased region" description="Polar residues" evidence="4">
    <location>
        <begin position="133"/>
        <end position="154"/>
    </location>
</feature>
<dbReference type="PROSITE" id="PS50303">
    <property type="entry name" value="PUM_HD"/>
    <property type="match status" value="1"/>
</dbReference>
<proteinExistence type="predicted"/>
<feature type="region of interest" description="Disordered" evidence="4">
    <location>
        <begin position="728"/>
        <end position="783"/>
    </location>
</feature>
<feature type="domain" description="PUM-HD" evidence="5">
    <location>
        <begin position="369"/>
        <end position="725"/>
    </location>
</feature>
<sequence length="783" mass="86786">MGAPSQPPPSTFGGGNDNIWATSYALPSQGMMISFVYPVKGGHECLLPTPDNGDRSNVPYPSWPTTSNSPSHSSSPNNRTSGADTNDTDFTNSFRAMRTSDNLTNFPRKHAVRNSQDSRNSNSYGFPSGLTGGSASRQEPSYGASHTPSSSIHSQPAMRYTHPLSQQTQGLNQQQVQALNQQVQALSQQAMNPQQAQALNLQAFSFNNTHVLDQQPAHYPYHLPTSRTTSSQLNPASQTWNQNIATNHASRNSLSISADLSSGPFLDDQLATTARMDQGSANTFIQNTWNTRESGSQPLENQSNRRMSSQSQYSAFSRPYGTQNAPYGTYNGAGFIQSMVSAAIPPLFQGNSFGNAANAQRNHNPSGTIRHPWCIHLSSIIASSKYVPIDAVFGWVVIAAGDNEISRFIQLKLTTAKSDEKEKMFLEIGPDMLGLMKDLYGNYVCQKLIEHGSMAQKMSVVETVRGHIVELSLNAFGCRVFQKIVECCPVSHIATILDEIHSYDVLKAVMQSEPGNHVIQKLVQTMPPKDVKFITVACQENARELSEDQYSCRILQRVLEYAEEDDKKKLVAKLSLMMDELVTHQWGNYVAGHIIQNRGPEDRDPIYEHVMTRLLTLCQHKLASHVVEKCIVYGTDEQRTRILERLCPANDSEQTFENMFKNQFGNYVVASLLKHLKWGTVERAQFKENIIVQYDLLKATGRSFEKLDKIFEEDKKMEAKEAKLASNLQVEVDSAGPTPVLTNETNSPQSDSLPSADASTIEDPHTNKKNTGANPRVREDDDA</sequence>
<feature type="compositionally biased region" description="Polar residues" evidence="4">
    <location>
        <begin position="82"/>
        <end position="105"/>
    </location>
</feature>
<dbReference type="GO" id="GO:0000288">
    <property type="term" value="P:nuclear-transcribed mRNA catabolic process, deadenylation-dependent decay"/>
    <property type="evidence" value="ECO:0007669"/>
    <property type="project" value="TreeGrafter"/>
</dbReference>
<feature type="compositionally biased region" description="Polar residues" evidence="4">
    <location>
        <begin position="290"/>
        <end position="300"/>
    </location>
</feature>
<evidence type="ECO:0000313" key="7">
    <source>
        <dbReference type="Proteomes" id="UP000245910"/>
    </source>
</evidence>